<accession>A0ABX0TVX7</accession>
<evidence type="ECO:0008006" key="4">
    <source>
        <dbReference type="Google" id="ProtNLM"/>
    </source>
</evidence>
<gene>
    <name evidence="2" type="ORF">FHS31_002221</name>
</gene>
<feature type="transmembrane region" description="Helical" evidence="1">
    <location>
        <begin position="6"/>
        <end position="28"/>
    </location>
</feature>
<dbReference type="EMBL" id="JAAOZC010000005">
    <property type="protein sequence ID" value="NIJ08600.1"/>
    <property type="molecule type" value="Genomic_DNA"/>
</dbReference>
<protein>
    <recommendedName>
        <fullName evidence="4">O-antigen ligase domain-containing protein</fullName>
    </recommendedName>
</protein>
<keyword evidence="1" id="KW-0812">Transmembrane</keyword>
<feature type="transmembrane region" description="Helical" evidence="1">
    <location>
        <begin position="276"/>
        <end position="296"/>
    </location>
</feature>
<evidence type="ECO:0000256" key="1">
    <source>
        <dbReference type="SAM" id="Phobius"/>
    </source>
</evidence>
<feature type="transmembrane region" description="Helical" evidence="1">
    <location>
        <begin position="144"/>
        <end position="162"/>
    </location>
</feature>
<feature type="transmembrane region" description="Helical" evidence="1">
    <location>
        <begin position="91"/>
        <end position="107"/>
    </location>
</feature>
<dbReference type="Proteomes" id="UP000727456">
    <property type="component" value="Unassembled WGS sequence"/>
</dbReference>
<feature type="transmembrane region" description="Helical" evidence="1">
    <location>
        <begin position="113"/>
        <end position="132"/>
    </location>
</feature>
<reference evidence="2 3" key="1">
    <citation type="submission" date="2020-03" db="EMBL/GenBank/DDBJ databases">
        <title>Genomic Encyclopedia of Type Strains, Phase III (KMG-III): the genomes of soil and plant-associated and newly described type strains.</title>
        <authorList>
            <person name="Whitman W."/>
        </authorList>
    </citation>
    <scope>NUCLEOTIDE SEQUENCE [LARGE SCALE GENOMIC DNA]</scope>
    <source>
        <strain evidence="2 3">CECT 8804</strain>
    </source>
</reference>
<keyword evidence="1" id="KW-0472">Membrane</keyword>
<feature type="transmembrane region" description="Helical" evidence="1">
    <location>
        <begin position="59"/>
        <end position="79"/>
    </location>
</feature>
<feature type="transmembrane region" description="Helical" evidence="1">
    <location>
        <begin position="356"/>
        <end position="383"/>
    </location>
</feature>
<dbReference type="RefSeq" id="WP_167073447.1">
    <property type="nucleotide sequence ID" value="NZ_JAAOZC010000005.1"/>
</dbReference>
<comment type="caution">
    <text evidence="2">The sequence shown here is derived from an EMBL/GenBank/DDBJ whole genome shotgun (WGS) entry which is preliminary data.</text>
</comment>
<keyword evidence="1" id="KW-1133">Transmembrane helix</keyword>
<name>A0ABX0TVX7_9SPHN</name>
<evidence type="ECO:0000313" key="2">
    <source>
        <dbReference type="EMBL" id="NIJ08600.1"/>
    </source>
</evidence>
<feature type="transmembrane region" description="Helical" evidence="1">
    <location>
        <begin position="234"/>
        <end position="264"/>
    </location>
</feature>
<feature type="transmembrane region" description="Helical" evidence="1">
    <location>
        <begin position="395"/>
        <end position="419"/>
    </location>
</feature>
<evidence type="ECO:0000313" key="3">
    <source>
        <dbReference type="Proteomes" id="UP000727456"/>
    </source>
</evidence>
<proteinExistence type="predicted"/>
<keyword evidence="3" id="KW-1185">Reference proteome</keyword>
<organism evidence="2 3">
    <name type="scientific">Sphingomonas vulcanisoli</name>
    <dbReference type="NCBI Taxonomy" id="1658060"/>
    <lineage>
        <taxon>Bacteria</taxon>
        <taxon>Pseudomonadati</taxon>
        <taxon>Pseudomonadota</taxon>
        <taxon>Alphaproteobacteria</taxon>
        <taxon>Sphingomonadales</taxon>
        <taxon>Sphingomonadaceae</taxon>
        <taxon>Sphingomonas</taxon>
    </lineage>
</organism>
<feature type="transmembrane region" description="Helical" evidence="1">
    <location>
        <begin position="201"/>
        <end position="222"/>
    </location>
</feature>
<sequence>MIGFYAVGMLSPSIWIVYAMLLGALPLLARTRAEAAALFIVATGAVPELVYPLQIGSLYLVAVDKWILLSIGLMAAVLFRRRAGPKAGMRFSLPYVIMLALDLYVSRDDTVTATLRNVVGVLLAGGVGYFAFTNAISRIEDLRRVLLAFAYIGFVLSCVAVVEGFLHTLFYATMSAKLNIGGTPLYRLMKFRGGILRATTVYGDATTLAQFLVVTLMATVTFRHNFRTTRALGIALGVITVGIFVTSTRNAWIGVLVGVMAFDLYRGRFLPLVGKVTLLGMMYGSVLLLAEFIPYFNAMVNGPDTTGTANYRSLLLTRGMEEYHKHPLSGIAVKKLLIDMKDLVQGEGIVDFVNGYLFYALADGLLGFIGLLLVFLLPCVAMLAIRRSMIARGLLLERSAALVFSVCLTYAVMTAFTGYGGHYEIPLYCIMGLGAVLFSWRRVAPARLNLGAANAAPPLATLGPPAVAKPLIAVP</sequence>